<dbReference type="Proteomes" id="UP000028073">
    <property type="component" value="Unassembled WGS sequence"/>
</dbReference>
<dbReference type="FunFam" id="3.90.1170.20:FF:000001">
    <property type="entry name" value="Nicotinate-nucleotide diphosphorylase (Carboxylating)"/>
    <property type="match status" value="1"/>
</dbReference>
<dbReference type="Pfam" id="PF02749">
    <property type="entry name" value="QRPTase_N"/>
    <property type="match status" value="1"/>
</dbReference>
<feature type="binding site" evidence="13">
    <location>
        <begin position="249"/>
        <end position="251"/>
    </location>
    <ligand>
        <name>substrate</name>
    </ligand>
</feature>
<evidence type="ECO:0000256" key="2">
    <source>
        <dbReference type="ARBA" id="ARBA00004893"/>
    </source>
</evidence>
<comment type="similarity">
    <text evidence="3 12">Belongs to the NadC/ModD family.</text>
</comment>
<dbReference type="CDD" id="cd01572">
    <property type="entry name" value="QPRTase"/>
    <property type="match status" value="1"/>
</dbReference>
<evidence type="ECO:0000313" key="16">
    <source>
        <dbReference type="EMBL" id="KEQ19212.1"/>
    </source>
</evidence>
<dbReference type="GO" id="GO:0009435">
    <property type="term" value="P:NAD+ biosynthetic process"/>
    <property type="evidence" value="ECO:0007669"/>
    <property type="project" value="UniProtKB-UniPathway"/>
</dbReference>
<dbReference type="GO" id="GO:0005737">
    <property type="term" value="C:cytoplasm"/>
    <property type="evidence" value="ECO:0007669"/>
    <property type="project" value="TreeGrafter"/>
</dbReference>
<comment type="subunit">
    <text evidence="4">Hexamer formed by 3 homodimers.</text>
</comment>
<evidence type="ECO:0000256" key="11">
    <source>
        <dbReference type="ARBA" id="ARBA00069173"/>
    </source>
</evidence>
<dbReference type="eggNOG" id="COG0157">
    <property type="taxonomic scope" value="Bacteria"/>
</dbReference>
<dbReference type="InterPro" id="IPR022412">
    <property type="entry name" value="Quinolinate_PRibosylTrfase_N"/>
</dbReference>
<dbReference type="GO" id="GO:0034213">
    <property type="term" value="P:quinolinate catabolic process"/>
    <property type="evidence" value="ECO:0007669"/>
    <property type="project" value="TreeGrafter"/>
</dbReference>
<reference evidence="16 17" key="1">
    <citation type="submission" date="2014-06" db="EMBL/GenBank/DDBJ databases">
        <title>Whole Genome Sequences of Three Symbiotic Endozoicomonas Bacteria.</title>
        <authorList>
            <person name="Neave M.J."/>
            <person name="Apprill A."/>
            <person name="Voolstra C.R."/>
        </authorList>
    </citation>
    <scope>NUCLEOTIDE SEQUENCE [LARGE SCALE GENOMIC DNA]</scope>
    <source>
        <strain evidence="16 17">DSM 25634</strain>
    </source>
</reference>
<keyword evidence="8 12" id="KW-0808">Transferase</keyword>
<dbReference type="UniPathway" id="UPA00253">
    <property type="reaction ID" value="UER00331"/>
</dbReference>
<dbReference type="NCBIfam" id="TIGR00078">
    <property type="entry name" value="nadC"/>
    <property type="match status" value="1"/>
</dbReference>
<feature type="binding site" evidence="13">
    <location>
        <position position="172"/>
    </location>
    <ligand>
        <name>substrate</name>
    </ligand>
</feature>
<feature type="binding site" evidence="13">
    <location>
        <position position="222"/>
    </location>
    <ligand>
        <name>substrate</name>
    </ligand>
</feature>
<feature type="binding site" evidence="13">
    <location>
        <position position="162"/>
    </location>
    <ligand>
        <name>substrate</name>
    </ligand>
</feature>
<name>A0A081NL89_9GAMM</name>
<evidence type="ECO:0000256" key="13">
    <source>
        <dbReference type="PIRSR" id="PIRSR006250-1"/>
    </source>
</evidence>
<protein>
    <recommendedName>
        <fullName evidence="11">Probable nicotinate-nucleotide pyrophosphorylase [carboxylating]</fullName>
        <ecNumber evidence="5">2.4.2.19</ecNumber>
    </recommendedName>
    <alternativeName>
        <fullName evidence="9">Quinolinate phosphoribosyltransferase [decarboxylating]</fullName>
    </alternativeName>
</protein>
<evidence type="ECO:0000256" key="5">
    <source>
        <dbReference type="ARBA" id="ARBA00011944"/>
    </source>
</evidence>
<organism evidence="16 17">
    <name type="scientific">Endozoicomonas numazuensis</name>
    <dbReference type="NCBI Taxonomy" id="1137799"/>
    <lineage>
        <taxon>Bacteria</taxon>
        <taxon>Pseudomonadati</taxon>
        <taxon>Pseudomonadota</taxon>
        <taxon>Gammaproteobacteria</taxon>
        <taxon>Oceanospirillales</taxon>
        <taxon>Endozoicomonadaceae</taxon>
        <taxon>Endozoicomonas</taxon>
    </lineage>
</organism>
<dbReference type="PIRSF" id="PIRSF006250">
    <property type="entry name" value="NadC_ModD"/>
    <property type="match status" value="1"/>
</dbReference>
<dbReference type="FunFam" id="3.20.20.70:FF:000030">
    <property type="entry name" value="Nicotinate-nucleotide pyrophosphorylase, carboxylating"/>
    <property type="match status" value="1"/>
</dbReference>
<dbReference type="InterPro" id="IPR002638">
    <property type="entry name" value="Quinolinate_PRibosylTrfase_C"/>
</dbReference>
<dbReference type="InterPro" id="IPR013785">
    <property type="entry name" value="Aldolase_TIM"/>
</dbReference>
<evidence type="ECO:0000256" key="7">
    <source>
        <dbReference type="ARBA" id="ARBA00022676"/>
    </source>
</evidence>
<evidence type="ECO:0000256" key="12">
    <source>
        <dbReference type="PIRNR" id="PIRNR006250"/>
    </source>
</evidence>
<keyword evidence="17" id="KW-1185">Reference proteome</keyword>
<dbReference type="PANTHER" id="PTHR32179">
    <property type="entry name" value="NICOTINATE-NUCLEOTIDE PYROPHOSPHORYLASE [CARBOXYLATING]"/>
    <property type="match status" value="1"/>
</dbReference>
<evidence type="ECO:0000256" key="1">
    <source>
        <dbReference type="ARBA" id="ARBA00003237"/>
    </source>
</evidence>
<dbReference type="OrthoDB" id="9782546at2"/>
<dbReference type="GO" id="GO:0004514">
    <property type="term" value="F:nicotinate-nucleotide diphosphorylase (carboxylating) activity"/>
    <property type="evidence" value="ECO:0007669"/>
    <property type="project" value="UniProtKB-EC"/>
</dbReference>
<evidence type="ECO:0000256" key="10">
    <source>
        <dbReference type="ARBA" id="ARBA00047445"/>
    </source>
</evidence>
<sequence>MQPQDNLSSDLTETIQTNVRHALEEDIGSGDITASLIPADQIAKGRILCRESAIIAGRPWFDEVFRQIDPSVTLNWQVKEGEQVKADQVLVYMEGSARSLLTGERAAMNFLQTLSGTATRCYYYVNLVKETDVRLLDTRKTLPGLRLAQKYAVKTGGCHNHRIGLYDAFLIKENHIAACGGIEQAVNTAREIAPGKPVEIEVENMEEFQLARSAGADIIMLDNFPLETLRETVELNKTLPSPQPKLEASGGITDERLPVIAATGVDFISIGTLTKDIQSIDLSMRLVD</sequence>
<dbReference type="InterPro" id="IPR027277">
    <property type="entry name" value="NadC/ModD"/>
</dbReference>
<feature type="binding site" evidence="13">
    <location>
        <begin position="138"/>
        <end position="140"/>
    </location>
    <ligand>
        <name>substrate</name>
    </ligand>
</feature>
<keyword evidence="6" id="KW-0662">Pyridine nucleotide biosynthesis</keyword>
<dbReference type="InterPro" id="IPR004393">
    <property type="entry name" value="NadC"/>
</dbReference>
<comment type="catalytic activity">
    <reaction evidence="10">
        <text>nicotinate beta-D-ribonucleotide + CO2 + diphosphate = quinolinate + 5-phospho-alpha-D-ribose 1-diphosphate + 2 H(+)</text>
        <dbReference type="Rhea" id="RHEA:12733"/>
        <dbReference type="ChEBI" id="CHEBI:15378"/>
        <dbReference type="ChEBI" id="CHEBI:16526"/>
        <dbReference type="ChEBI" id="CHEBI:29959"/>
        <dbReference type="ChEBI" id="CHEBI:33019"/>
        <dbReference type="ChEBI" id="CHEBI:57502"/>
        <dbReference type="ChEBI" id="CHEBI:58017"/>
        <dbReference type="EC" id="2.4.2.19"/>
    </reaction>
</comment>
<dbReference type="EC" id="2.4.2.19" evidence="5"/>
<evidence type="ECO:0000313" key="17">
    <source>
        <dbReference type="Proteomes" id="UP000028073"/>
    </source>
</evidence>
<comment type="function">
    <text evidence="1">Involved in the catabolism of quinolinic acid (QA).</text>
</comment>
<proteinExistence type="inferred from homology"/>
<dbReference type="Gene3D" id="3.20.20.70">
    <property type="entry name" value="Aldolase class I"/>
    <property type="match status" value="1"/>
</dbReference>
<gene>
    <name evidence="16" type="ORF">GZ78_04250</name>
</gene>
<dbReference type="STRING" id="1137799.GZ78_04250"/>
<feature type="binding site" evidence="13">
    <location>
        <position position="105"/>
    </location>
    <ligand>
        <name>substrate</name>
    </ligand>
</feature>
<evidence type="ECO:0000256" key="4">
    <source>
        <dbReference type="ARBA" id="ARBA00011218"/>
    </source>
</evidence>
<dbReference type="SUPFAM" id="SSF54675">
    <property type="entry name" value="Nicotinate/Quinolinate PRTase N-terminal domain-like"/>
    <property type="match status" value="1"/>
</dbReference>
<dbReference type="Pfam" id="PF01729">
    <property type="entry name" value="QRPTase_C"/>
    <property type="match status" value="1"/>
</dbReference>
<dbReference type="RefSeq" id="WP_034834123.1">
    <property type="nucleotide sequence ID" value="NZ_JOKH01000001.1"/>
</dbReference>
<feature type="domain" description="Quinolinate phosphoribosyl transferase N-terminal" evidence="15">
    <location>
        <begin position="31"/>
        <end position="115"/>
    </location>
</feature>
<evidence type="ECO:0000259" key="14">
    <source>
        <dbReference type="Pfam" id="PF01729"/>
    </source>
</evidence>
<comment type="caution">
    <text evidence="16">The sequence shown here is derived from an EMBL/GenBank/DDBJ whole genome shotgun (WGS) entry which is preliminary data.</text>
</comment>
<dbReference type="PANTHER" id="PTHR32179:SF3">
    <property type="entry name" value="NICOTINATE-NUCLEOTIDE PYROPHOSPHORYLASE [CARBOXYLATING]"/>
    <property type="match status" value="1"/>
</dbReference>
<dbReference type="InterPro" id="IPR037128">
    <property type="entry name" value="Quinolinate_PRibosylTase_N_sf"/>
</dbReference>
<dbReference type="Gene3D" id="3.90.1170.20">
    <property type="entry name" value="Quinolinate phosphoribosyl transferase, N-terminal domain"/>
    <property type="match status" value="1"/>
</dbReference>
<dbReference type="EMBL" id="JOKH01000001">
    <property type="protein sequence ID" value="KEQ19212.1"/>
    <property type="molecule type" value="Genomic_DNA"/>
</dbReference>
<dbReference type="InterPro" id="IPR036068">
    <property type="entry name" value="Nicotinate_pribotase-like_C"/>
</dbReference>
<evidence type="ECO:0000256" key="6">
    <source>
        <dbReference type="ARBA" id="ARBA00022642"/>
    </source>
</evidence>
<evidence type="ECO:0000259" key="15">
    <source>
        <dbReference type="Pfam" id="PF02749"/>
    </source>
</evidence>
<evidence type="ECO:0000256" key="3">
    <source>
        <dbReference type="ARBA" id="ARBA00009400"/>
    </source>
</evidence>
<dbReference type="SUPFAM" id="SSF51690">
    <property type="entry name" value="Nicotinate/Quinolinate PRTase C-terminal domain-like"/>
    <property type="match status" value="1"/>
</dbReference>
<keyword evidence="7 12" id="KW-0328">Glycosyltransferase</keyword>
<dbReference type="AlphaFoldDB" id="A0A081NL89"/>
<comment type="pathway">
    <text evidence="2">Cofactor biosynthesis; NAD(+) biosynthesis; nicotinate D-ribonucleotide from quinolinate: step 1/1.</text>
</comment>
<evidence type="ECO:0000256" key="9">
    <source>
        <dbReference type="ARBA" id="ARBA00033102"/>
    </source>
</evidence>
<feature type="domain" description="Quinolinate phosphoribosyl transferase C-terminal" evidence="14">
    <location>
        <begin position="118"/>
        <end position="285"/>
    </location>
</feature>
<feature type="binding site" evidence="13">
    <location>
        <begin position="270"/>
        <end position="272"/>
    </location>
    <ligand>
        <name>substrate</name>
    </ligand>
</feature>
<feature type="binding site" evidence="13">
    <location>
        <position position="201"/>
    </location>
    <ligand>
        <name>substrate</name>
    </ligand>
</feature>
<evidence type="ECO:0000256" key="8">
    <source>
        <dbReference type="ARBA" id="ARBA00022679"/>
    </source>
</evidence>
<accession>A0A081NL89</accession>